<dbReference type="Pfam" id="PF02767">
    <property type="entry name" value="DNA_pol3_beta_2"/>
    <property type="match status" value="1"/>
</dbReference>
<dbReference type="PIRSF" id="PIRSF000804">
    <property type="entry name" value="DNA_pol_III_b"/>
    <property type="match status" value="1"/>
</dbReference>
<accession>Q0RUQ2</accession>
<dbReference type="SMART" id="SM00480">
    <property type="entry name" value="POL3Bc"/>
    <property type="match status" value="1"/>
</dbReference>
<gene>
    <name evidence="13" type="primary">dnaN</name>
    <name evidence="13" type="ordered locus">FRAAL0004</name>
</gene>
<name>Q0RUQ2_FRAAA</name>
<evidence type="ECO:0000259" key="10">
    <source>
        <dbReference type="Pfam" id="PF00712"/>
    </source>
</evidence>
<keyword evidence="5 9" id="KW-0548">Nucleotidyltransferase</keyword>
<feature type="domain" description="DNA polymerase III beta sliding clamp C-terminal" evidence="12">
    <location>
        <begin position="279"/>
        <end position="385"/>
    </location>
</feature>
<evidence type="ECO:0000256" key="3">
    <source>
        <dbReference type="ARBA" id="ARBA00022490"/>
    </source>
</evidence>
<dbReference type="GO" id="GO:0009360">
    <property type="term" value="C:DNA polymerase III complex"/>
    <property type="evidence" value="ECO:0007669"/>
    <property type="project" value="InterPro"/>
</dbReference>
<dbReference type="InterPro" id="IPR046938">
    <property type="entry name" value="DNA_clamp_sf"/>
</dbReference>
<reference evidence="13 14" key="1">
    <citation type="journal article" date="2007" name="Genome Res.">
        <title>Genome characteristics of facultatively symbiotic Frankia sp. strains reflect host range and host plant biogeography.</title>
        <authorList>
            <person name="Normand P."/>
            <person name="Lapierre P."/>
            <person name="Tisa L.S."/>
            <person name="Gogarten J.P."/>
            <person name="Alloisio N."/>
            <person name="Bagnarol E."/>
            <person name="Bassi C.A."/>
            <person name="Berry A.M."/>
            <person name="Bickhart D.M."/>
            <person name="Choisne N."/>
            <person name="Couloux A."/>
            <person name="Cournoyer B."/>
            <person name="Cruveiller S."/>
            <person name="Daubin V."/>
            <person name="Demange N."/>
            <person name="Francino M.P."/>
            <person name="Goltsman E."/>
            <person name="Huang Y."/>
            <person name="Kopp O.R."/>
            <person name="Labarre L."/>
            <person name="Lapidus A."/>
            <person name="Lavire C."/>
            <person name="Marechal J."/>
            <person name="Martinez M."/>
            <person name="Mastronunzio J.E."/>
            <person name="Mullin B.C."/>
            <person name="Niemann J."/>
            <person name="Pujic P."/>
            <person name="Rawnsley T."/>
            <person name="Rouy Z."/>
            <person name="Schenowitz C."/>
            <person name="Sellstedt A."/>
            <person name="Tavares F."/>
            <person name="Tomkins J.P."/>
            <person name="Vallenet D."/>
            <person name="Valverde C."/>
            <person name="Wall L.G."/>
            <person name="Wang Y."/>
            <person name="Medigue C."/>
            <person name="Benson D.R."/>
        </authorList>
    </citation>
    <scope>NUCLEOTIDE SEQUENCE [LARGE SCALE GENOMIC DNA]</scope>
    <source>
        <strain evidence="14">DSM 45986 / CECT 9034 / ACN14a</strain>
    </source>
</reference>
<dbReference type="InterPro" id="IPR022637">
    <property type="entry name" value="DNA_polIII_beta_cen"/>
</dbReference>
<dbReference type="NCBIfam" id="TIGR00663">
    <property type="entry name" value="dnan"/>
    <property type="match status" value="1"/>
</dbReference>
<proteinExistence type="inferred from homology"/>
<keyword evidence="7 9" id="KW-0239">DNA-directed DNA polymerase</keyword>
<evidence type="ECO:0000313" key="14">
    <source>
        <dbReference type="Proteomes" id="UP000000657"/>
    </source>
</evidence>
<comment type="function">
    <text evidence="9">Confers DNA tethering and processivity to DNA polymerases and other proteins. Acts as a clamp, forming a ring around DNA (a reaction catalyzed by the clamp-loading complex) which diffuses in an ATP-independent manner freely and bidirectionally along dsDNA. Initially characterized for its ability to contact the catalytic subunit of DNA polymerase III (Pol III), a complex, multichain enzyme responsible for most of the replicative synthesis in bacteria; Pol III exhibits 3'-5' exonuclease proofreading activity. The beta chain is required for initiation of replication as well as for processivity of DNA replication.</text>
</comment>
<evidence type="ECO:0000256" key="4">
    <source>
        <dbReference type="ARBA" id="ARBA00022679"/>
    </source>
</evidence>
<dbReference type="InterPro" id="IPR022635">
    <property type="entry name" value="DNA_polIII_beta_C"/>
</dbReference>
<keyword evidence="4 9" id="KW-0808">Transferase</keyword>
<keyword evidence="6 9" id="KW-0235">DNA replication</keyword>
<comment type="subcellular location">
    <subcellularLocation>
        <location evidence="1 9">Cytoplasm</location>
    </subcellularLocation>
</comment>
<keyword evidence="14" id="KW-1185">Reference proteome</keyword>
<evidence type="ECO:0000256" key="9">
    <source>
        <dbReference type="PIRNR" id="PIRNR000804"/>
    </source>
</evidence>
<dbReference type="FunFam" id="3.10.150.10:FF:000005">
    <property type="entry name" value="Beta sliding clamp"/>
    <property type="match status" value="1"/>
</dbReference>
<dbReference type="GO" id="GO:0008408">
    <property type="term" value="F:3'-5' exonuclease activity"/>
    <property type="evidence" value="ECO:0007669"/>
    <property type="project" value="InterPro"/>
</dbReference>
<dbReference type="GO" id="GO:0003677">
    <property type="term" value="F:DNA binding"/>
    <property type="evidence" value="ECO:0007669"/>
    <property type="project" value="UniProtKB-UniRule"/>
</dbReference>
<evidence type="ECO:0000259" key="11">
    <source>
        <dbReference type="Pfam" id="PF02767"/>
    </source>
</evidence>
<dbReference type="HOGENOM" id="CLU_038149_1_1_11"/>
<dbReference type="eggNOG" id="COG0592">
    <property type="taxonomic scope" value="Bacteria"/>
</dbReference>
<evidence type="ECO:0000259" key="12">
    <source>
        <dbReference type="Pfam" id="PF02768"/>
    </source>
</evidence>
<protein>
    <recommendedName>
        <fullName evidence="9">Beta sliding clamp</fullName>
    </recommendedName>
</protein>
<dbReference type="Pfam" id="PF00712">
    <property type="entry name" value="DNA_pol3_beta"/>
    <property type="match status" value="1"/>
</dbReference>
<dbReference type="GO" id="GO:0003887">
    <property type="term" value="F:DNA-directed DNA polymerase activity"/>
    <property type="evidence" value="ECO:0007669"/>
    <property type="project" value="UniProtKB-UniRule"/>
</dbReference>
<evidence type="ECO:0000256" key="1">
    <source>
        <dbReference type="ARBA" id="ARBA00004496"/>
    </source>
</evidence>
<dbReference type="Proteomes" id="UP000000657">
    <property type="component" value="Chromosome"/>
</dbReference>
<evidence type="ECO:0000256" key="6">
    <source>
        <dbReference type="ARBA" id="ARBA00022705"/>
    </source>
</evidence>
<comment type="similarity">
    <text evidence="2 9">Belongs to the beta sliding clamp family.</text>
</comment>
<evidence type="ECO:0000256" key="8">
    <source>
        <dbReference type="ARBA" id="ARBA00023125"/>
    </source>
</evidence>
<feature type="domain" description="DNA polymerase III beta sliding clamp central" evidence="11">
    <location>
        <begin position="150"/>
        <end position="276"/>
    </location>
</feature>
<feature type="domain" description="DNA polymerase III beta sliding clamp N-terminal" evidence="10">
    <location>
        <begin position="22"/>
        <end position="141"/>
    </location>
</feature>
<dbReference type="GO" id="GO:0006271">
    <property type="term" value="P:DNA strand elongation involved in DNA replication"/>
    <property type="evidence" value="ECO:0007669"/>
    <property type="project" value="TreeGrafter"/>
</dbReference>
<evidence type="ECO:0000256" key="2">
    <source>
        <dbReference type="ARBA" id="ARBA00010752"/>
    </source>
</evidence>
<keyword evidence="3 9" id="KW-0963">Cytoplasm</keyword>
<dbReference type="PANTHER" id="PTHR30478">
    <property type="entry name" value="DNA POLYMERASE III SUBUNIT BETA"/>
    <property type="match status" value="1"/>
</dbReference>
<organism evidence="13 14">
    <name type="scientific">Frankia alni (strain DSM 45986 / CECT 9034 / ACN14a)</name>
    <dbReference type="NCBI Taxonomy" id="326424"/>
    <lineage>
        <taxon>Bacteria</taxon>
        <taxon>Bacillati</taxon>
        <taxon>Actinomycetota</taxon>
        <taxon>Actinomycetes</taxon>
        <taxon>Frankiales</taxon>
        <taxon>Frankiaceae</taxon>
        <taxon>Frankia</taxon>
    </lineage>
</organism>
<sequence length="413" mass="42985">MLIGVPDGLTPNTGGDEGGLTMKFRVERDEFTEAVAWTARTLPSRPTTQLQVLSGLLLDATGPMLKVAAYDYEVAAQGTVHATVSEEGRALVNGKLLAEITRALPAAPVDLGIDGTRLVITCGNARFALPMLPVDDYPALPAMPPVTGHIEGSAFAAAVAQVAIAAGRDDTLPVLTGVRIEIEGDTLTLAATDRYRLAVRSLKWRPDDSAGEGDAAAPVTVALVPARTLLDTAKSLSGSGVEVSIALGTGPSGETLAGFAGSTRQTTTRLLEGQFPPFRKLLPDSSPLIAQLEIAPLQEAVKRVALVAAKTAPVQLSFSPDHLVLEAGTGGEAQATETLPVTYDGPELSVAFNPSYLLDALGALESDIVRIGFASAEDPAVAANKPAILTGKADDDGEVPDYRYLLMPIRLHG</sequence>
<dbReference type="GO" id="GO:0005737">
    <property type="term" value="C:cytoplasm"/>
    <property type="evidence" value="ECO:0007669"/>
    <property type="project" value="UniProtKB-SubCell"/>
</dbReference>
<comment type="subunit">
    <text evidence="9">Forms a ring-shaped head-to-tail homodimer around DNA.</text>
</comment>
<dbReference type="Gene3D" id="3.10.150.10">
    <property type="entry name" value="DNA Polymerase III, subunit A, domain 2"/>
    <property type="match status" value="3"/>
</dbReference>
<dbReference type="AlphaFoldDB" id="Q0RUQ2"/>
<dbReference type="InterPro" id="IPR022634">
    <property type="entry name" value="DNA_polIII_beta_N"/>
</dbReference>
<evidence type="ECO:0000313" key="13">
    <source>
        <dbReference type="EMBL" id="CAJ58687.1"/>
    </source>
</evidence>
<dbReference type="STRING" id="326424.FRAAL0004"/>
<dbReference type="EMBL" id="CT573213">
    <property type="protein sequence ID" value="CAJ58687.1"/>
    <property type="molecule type" value="Genomic_DNA"/>
</dbReference>
<dbReference type="Pfam" id="PF02768">
    <property type="entry name" value="DNA_pol3_beta_3"/>
    <property type="match status" value="1"/>
</dbReference>
<evidence type="ECO:0000256" key="7">
    <source>
        <dbReference type="ARBA" id="ARBA00022932"/>
    </source>
</evidence>
<evidence type="ECO:0000256" key="5">
    <source>
        <dbReference type="ARBA" id="ARBA00022695"/>
    </source>
</evidence>
<dbReference type="PANTHER" id="PTHR30478:SF0">
    <property type="entry name" value="BETA SLIDING CLAMP"/>
    <property type="match status" value="1"/>
</dbReference>
<dbReference type="InterPro" id="IPR001001">
    <property type="entry name" value="DNA_polIII_beta"/>
</dbReference>
<dbReference type="SUPFAM" id="SSF55979">
    <property type="entry name" value="DNA clamp"/>
    <property type="match status" value="3"/>
</dbReference>
<dbReference type="KEGG" id="fal:FRAAL0004"/>
<dbReference type="CDD" id="cd00140">
    <property type="entry name" value="beta_clamp"/>
    <property type="match status" value="1"/>
</dbReference>
<keyword evidence="8" id="KW-0238">DNA-binding</keyword>